<evidence type="ECO:0000313" key="2">
    <source>
        <dbReference type="EMBL" id="KZS88003.1"/>
    </source>
</evidence>
<protein>
    <submittedName>
        <fullName evidence="2">Uncharacterized protein</fullName>
    </submittedName>
</protein>
<dbReference type="EMBL" id="KV419441">
    <property type="protein sequence ID" value="KZS88003.1"/>
    <property type="molecule type" value="Genomic_DNA"/>
</dbReference>
<organism evidence="2 3">
    <name type="scientific">Sistotremastrum niveocremeum HHB9708</name>
    <dbReference type="NCBI Taxonomy" id="1314777"/>
    <lineage>
        <taxon>Eukaryota</taxon>
        <taxon>Fungi</taxon>
        <taxon>Dikarya</taxon>
        <taxon>Basidiomycota</taxon>
        <taxon>Agaricomycotina</taxon>
        <taxon>Agaricomycetes</taxon>
        <taxon>Sistotremastrales</taxon>
        <taxon>Sistotremastraceae</taxon>
        <taxon>Sertulicium</taxon>
        <taxon>Sertulicium niveocremeum</taxon>
    </lineage>
</organism>
<gene>
    <name evidence="2" type="ORF">SISNIDRAFT_490521</name>
</gene>
<dbReference type="AlphaFoldDB" id="A0A164NSU4"/>
<sequence>MSSNLSANLSTETISPEVSSPSLFGQNMTPKSDAPDSPPEFTENQYGEMSTVRGHLDRSWTYGVVEHPEHEHHSVIHTLKDSAKKLIHKVHHHDEPEMETKAPEASH</sequence>
<evidence type="ECO:0000313" key="3">
    <source>
        <dbReference type="Proteomes" id="UP000076722"/>
    </source>
</evidence>
<reference evidence="2 3" key="1">
    <citation type="journal article" date="2016" name="Mol. Biol. Evol.">
        <title>Comparative Genomics of Early-Diverging Mushroom-Forming Fungi Provides Insights into the Origins of Lignocellulose Decay Capabilities.</title>
        <authorList>
            <person name="Nagy L.G."/>
            <person name="Riley R."/>
            <person name="Tritt A."/>
            <person name="Adam C."/>
            <person name="Daum C."/>
            <person name="Floudas D."/>
            <person name="Sun H."/>
            <person name="Yadav J.S."/>
            <person name="Pangilinan J."/>
            <person name="Larsson K.H."/>
            <person name="Matsuura K."/>
            <person name="Barry K."/>
            <person name="Labutti K."/>
            <person name="Kuo R."/>
            <person name="Ohm R.A."/>
            <person name="Bhattacharya S.S."/>
            <person name="Shirouzu T."/>
            <person name="Yoshinaga Y."/>
            <person name="Martin F.M."/>
            <person name="Grigoriev I.V."/>
            <person name="Hibbett D.S."/>
        </authorList>
    </citation>
    <scope>NUCLEOTIDE SEQUENCE [LARGE SCALE GENOMIC DNA]</scope>
    <source>
        <strain evidence="2 3">HHB9708</strain>
    </source>
</reference>
<accession>A0A164NSU4</accession>
<evidence type="ECO:0000256" key="1">
    <source>
        <dbReference type="SAM" id="MobiDB-lite"/>
    </source>
</evidence>
<name>A0A164NSU4_9AGAM</name>
<feature type="compositionally biased region" description="Polar residues" evidence="1">
    <location>
        <begin position="1"/>
        <end position="30"/>
    </location>
</feature>
<dbReference type="Proteomes" id="UP000076722">
    <property type="component" value="Unassembled WGS sequence"/>
</dbReference>
<proteinExistence type="predicted"/>
<feature type="region of interest" description="Disordered" evidence="1">
    <location>
        <begin position="1"/>
        <end position="46"/>
    </location>
</feature>
<keyword evidence="3" id="KW-1185">Reference proteome</keyword>